<organism evidence="9 10">
    <name type="scientific">Rhizopus stolonifer</name>
    <name type="common">Rhizopus nigricans</name>
    <dbReference type="NCBI Taxonomy" id="4846"/>
    <lineage>
        <taxon>Eukaryota</taxon>
        <taxon>Fungi</taxon>
        <taxon>Fungi incertae sedis</taxon>
        <taxon>Mucoromycota</taxon>
        <taxon>Mucoromycotina</taxon>
        <taxon>Mucoromycetes</taxon>
        <taxon>Mucorales</taxon>
        <taxon>Mucorineae</taxon>
        <taxon>Rhizopodaceae</taxon>
        <taxon>Rhizopus</taxon>
    </lineage>
</organism>
<feature type="compositionally biased region" description="Low complexity" evidence="8">
    <location>
        <begin position="121"/>
        <end position="175"/>
    </location>
</feature>
<keyword evidence="5" id="KW-0811">Translocation</keyword>
<keyword evidence="2" id="KW-0813">Transport</keyword>
<keyword evidence="6" id="KW-0906">Nuclear pore complex</keyword>
<accession>A0A367J4H2</accession>
<gene>
    <name evidence="9" type="ORF">CU098_004944</name>
</gene>
<keyword evidence="3" id="KW-0509">mRNA transport</keyword>
<proteinExistence type="predicted"/>
<comment type="subcellular location">
    <subcellularLocation>
        <location evidence="1">Nucleus</location>
        <location evidence="1">Nuclear pore complex</location>
    </subcellularLocation>
</comment>
<evidence type="ECO:0000313" key="10">
    <source>
        <dbReference type="Proteomes" id="UP000253551"/>
    </source>
</evidence>
<feature type="region of interest" description="Disordered" evidence="8">
    <location>
        <begin position="121"/>
        <end position="253"/>
    </location>
</feature>
<keyword evidence="4" id="KW-0653">Protein transport</keyword>
<evidence type="ECO:0000256" key="4">
    <source>
        <dbReference type="ARBA" id="ARBA00022927"/>
    </source>
</evidence>
<dbReference type="PANTHER" id="PTHR13437:SF2">
    <property type="entry name" value="NUCLEOPORIN P58_P45"/>
    <property type="match status" value="1"/>
</dbReference>
<dbReference type="STRING" id="4846.A0A367J4H2"/>
<sequence length="585" mass="62500">SPTIGSPTNSFTFGGSVSGSVPGSPASTSSFNFGATSVSFGDPSGASISSPAHSKSFNNSHGSPIASPLRRAQSESEFSITPSEGTNTGFNFGNLKQPSTLTTQTSAGSLSTFTFNTPATTTPSSFSFGQPSGSGAPFNNTTTTTSTTATPAPSFTFGTKTPATTSTTHKTPSPAFTFGSATTPSTTTPTSTTPTSTTPTSITPTSITPSFGFSKPSNLTTTSTETKPTDSKPTPSFTFGAPASSTPTSTATPTLGSGFSIGTTKPAEAPKTPAFTFGTDKDKIPKFVFGTSTDDKAKDDKTTAGSTITSSPFTFVTYSSTSAPASTSSAVTPAPPKVNVFSFEKILQDLAKTAAQPPNQVYALVTPALSGLQQNQVVHHTNFRIDNISLSTRFHELPEQAQKELDAMQEYIRRESQRCEYIANQKFPQHLNAMSKTKKDTELLSQQIDALLNTLKSEMGAVETFYDNVKDQLRHANDGCAVLEACKHPGHTARWLFGYSEDDDYFSQLTKKLSGKLEEYKRCIWEIERTAESWSQNKVQSPQDIAHIMRAQNQAFLALSSKVAALHESVNREKNYFQQYLRMCH</sequence>
<comment type="caution">
    <text evidence="9">The sequence shown here is derived from an EMBL/GenBank/DDBJ whole genome shotgun (WGS) entry which is preliminary data.</text>
</comment>
<dbReference type="GO" id="GO:0017056">
    <property type="term" value="F:structural constituent of nuclear pore"/>
    <property type="evidence" value="ECO:0007669"/>
    <property type="project" value="InterPro"/>
</dbReference>
<dbReference type="InterPro" id="IPR024882">
    <property type="entry name" value="NUP58/p45/49"/>
</dbReference>
<dbReference type="GO" id="GO:0051028">
    <property type="term" value="P:mRNA transport"/>
    <property type="evidence" value="ECO:0007669"/>
    <property type="project" value="UniProtKB-KW"/>
</dbReference>
<evidence type="ECO:0000313" key="9">
    <source>
        <dbReference type="EMBL" id="RCH84840.1"/>
    </source>
</evidence>
<feature type="region of interest" description="Disordered" evidence="8">
    <location>
        <begin position="1"/>
        <end position="104"/>
    </location>
</feature>
<dbReference type="GO" id="GO:0005643">
    <property type="term" value="C:nuclear pore"/>
    <property type="evidence" value="ECO:0007669"/>
    <property type="project" value="UniProtKB-SubCell"/>
</dbReference>
<dbReference type="OrthoDB" id="2538017at2759"/>
<evidence type="ECO:0000256" key="1">
    <source>
        <dbReference type="ARBA" id="ARBA00004567"/>
    </source>
</evidence>
<evidence type="ECO:0000256" key="2">
    <source>
        <dbReference type="ARBA" id="ARBA00022448"/>
    </source>
</evidence>
<keyword evidence="7" id="KW-0539">Nucleus</keyword>
<dbReference type="GO" id="GO:0015031">
    <property type="term" value="P:protein transport"/>
    <property type="evidence" value="ECO:0007669"/>
    <property type="project" value="UniProtKB-KW"/>
</dbReference>
<keyword evidence="10" id="KW-1185">Reference proteome</keyword>
<protein>
    <submittedName>
        <fullName evidence="9">Uncharacterized protein</fullName>
    </submittedName>
</protein>
<dbReference type="Gene3D" id="6.10.140.1350">
    <property type="match status" value="1"/>
</dbReference>
<reference evidence="9 10" key="1">
    <citation type="journal article" date="2018" name="G3 (Bethesda)">
        <title>Phylogenetic and Phylogenomic Definition of Rhizopus Species.</title>
        <authorList>
            <person name="Gryganskyi A.P."/>
            <person name="Golan J."/>
            <person name="Dolatabadi S."/>
            <person name="Mondo S."/>
            <person name="Robb S."/>
            <person name="Idnurm A."/>
            <person name="Muszewska A."/>
            <person name="Steczkiewicz K."/>
            <person name="Masonjones S."/>
            <person name="Liao H.L."/>
            <person name="Gajdeczka M.T."/>
            <person name="Anike F."/>
            <person name="Vuek A."/>
            <person name="Anishchenko I.M."/>
            <person name="Voigt K."/>
            <person name="de Hoog G.S."/>
            <person name="Smith M.E."/>
            <person name="Heitman J."/>
            <person name="Vilgalys R."/>
            <person name="Stajich J.E."/>
        </authorList>
    </citation>
    <scope>NUCLEOTIDE SEQUENCE [LARGE SCALE GENOMIC DNA]</scope>
    <source>
        <strain evidence="9 10">LSU 92-RS-03</strain>
    </source>
</reference>
<dbReference type="EMBL" id="PJQM01004330">
    <property type="protein sequence ID" value="RCH84840.1"/>
    <property type="molecule type" value="Genomic_DNA"/>
</dbReference>
<feature type="compositionally biased region" description="Polar residues" evidence="8">
    <location>
        <begin position="75"/>
        <end position="104"/>
    </location>
</feature>
<feature type="compositionally biased region" description="Low complexity" evidence="8">
    <location>
        <begin position="182"/>
        <end position="253"/>
    </location>
</feature>
<dbReference type="GO" id="GO:0008139">
    <property type="term" value="F:nuclear localization sequence binding"/>
    <property type="evidence" value="ECO:0007669"/>
    <property type="project" value="InterPro"/>
</dbReference>
<evidence type="ECO:0000256" key="3">
    <source>
        <dbReference type="ARBA" id="ARBA00022816"/>
    </source>
</evidence>
<evidence type="ECO:0000256" key="7">
    <source>
        <dbReference type="ARBA" id="ARBA00023242"/>
    </source>
</evidence>
<name>A0A367J4H2_RHIST</name>
<feature type="non-terminal residue" evidence="9">
    <location>
        <position position="1"/>
    </location>
</feature>
<dbReference type="Proteomes" id="UP000253551">
    <property type="component" value="Unassembled WGS sequence"/>
</dbReference>
<evidence type="ECO:0000256" key="5">
    <source>
        <dbReference type="ARBA" id="ARBA00023010"/>
    </source>
</evidence>
<dbReference type="AlphaFoldDB" id="A0A367J4H2"/>
<evidence type="ECO:0000256" key="6">
    <source>
        <dbReference type="ARBA" id="ARBA00023132"/>
    </source>
</evidence>
<feature type="compositionally biased region" description="Polar residues" evidence="8">
    <location>
        <begin position="46"/>
        <end position="62"/>
    </location>
</feature>
<evidence type="ECO:0000256" key="8">
    <source>
        <dbReference type="SAM" id="MobiDB-lite"/>
    </source>
</evidence>
<feature type="compositionally biased region" description="Low complexity" evidence="8">
    <location>
        <begin position="10"/>
        <end position="30"/>
    </location>
</feature>
<dbReference type="PANTHER" id="PTHR13437">
    <property type="entry name" value="NUCLEOPORIN P58/P45 NUCLEOPORIN-LIKE PROTEIN 1"/>
    <property type="match status" value="1"/>
</dbReference>